<accession>A0A6J6BVA3</accession>
<organism evidence="1">
    <name type="scientific">freshwater metagenome</name>
    <dbReference type="NCBI Taxonomy" id="449393"/>
    <lineage>
        <taxon>unclassified sequences</taxon>
        <taxon>metagenomes</taxon>
        <taxon>ecological metagenomes</taxon>
    </lineage>
</organism>
<name>A0A6J6BVA3_9ZZZZ</name>
<evidence type="ECO:0000313" key="1">
    <source>
        <dbReference type="EMBL" id="CAB4542695.1"/>
    </source>
</evidence>
<sequence length="507" mass="55479">MNVKKTLGLLLSLILAISAVSPAYANGVEPLLIPVADDEALFMFSEDEARGEWGSRIQLQPDAPDENLNRAPWIDCPTIDDPICDLKKPGYGGFAWIALPACESETAEDCVARFGIELNGELFPGEFVSAVNSGGTFPASPKFNLPRGGQSSIYKVPGAPHDQGDLYLVSPNGTANHERNGKFQTNDFYLNVIPVVIRPASYQETVRDTIPCIWRNTTECATRANFNPEAKVTVEMRVTNEVGGWFLGRMKDPTLSVEKFSNRNNTITVSAFPVQVARMAYKAKKKDVTLNDRIAAGNTGSIGEFDSQGPVRIINGGYDTSNFRMLSHFRDRVKDTAVGTSTIFQMRTTSRDSGNSCLSDRGRVLGIVSTNSMVYDGFAPRFSRGFLDYRVAGLHFEADGVTEVIGSYDLVMRSDVARCLYRFTNAPVSATISITGEGDKNIATTVVGEKNGWLKLAAYGFTFSQKIIKVKLTQKRTTITCVSNSSPVKTRKVTGMSPKCPTGFKKR</sequence>
<proteinExistence type="predicted"/>
<reference evidence="1" key="1">
    <citation type="submission" date="2020-05" db="EMBL/GenBank/DDBJ databases">
        <authorList>
            <person name="Chiriac C."/>
            <person name="Salcher M."/>
            <person name="Ghai R."/>
            <person name="Kavagutti S V."/>
        </authorList>
    </citation>
    <scope>NUCLEOTIDE SEQUENCE</scope>
</reference>
<dbReference type="AlphaFoldDB" id="A0A6J6BVA3"/>
<dbReference type="EMBL" id="CAEZST010000004">
    <property type="protein sequence ID" value="CAB4542695.1"/>
    <property type="molecule type" value="Genomic_DNA"/>
</dbReference>
<protein>
    <submittedName>
        <fullName evidence="1">Unannotated protein</fullName>
    </submittedName>
</protein>
<gene>
    <name evidence="1" type="ORF">UFOPK1503_00368</name>
</gene>